<evidence type="ECO:0000256" key="1">
    <source>
        <dbReference type="ARBA" id="ARBA00038240"/>
    </source>
</evidence>
<organism evidence="3 4">
    <name type="scientific">Aureimonas altamirensis DSM 21988</name>
    <dbReference type="NCBI Taxonomy" id="1121026"/>
    <lineage>
        <taxon>Bacteria</taxon>
        <taxon>Pseudomonadati</taxon>
        <taxon>Pseudomonadota</taxon>
        <taxon>Alphaproteobacteria</taxon>
        <taxon>Hyphomicrobiales</taxon>
        <taxon>Aurantimonadaceae</taxon>
        <taxon>Aureimonas</taxon>
    </lineage>
</organism>
<reference evidence="3 4" key="1">
    <citation type="submission" date="2016-11" db="EMBL/GenBank/DDBJ databases">
        <authorList>
            <person name="Varghese N."/>
            <person name="Submissions S."/>
        </authorList>
    </citation>
    <scope>NUCLEOTIDE SEQUENCE [LARGE SCALE GENOMIC DNA]</scope>
    <source>
        <strain evidence="3 4">DSM 21988</strain>
    </source>
</reference>
<dbReference type="InterPro" id="IPR002575">
    <property type="entry name" value="Aminoglycoside_PTrfase"/>
</dbReference>
<dbReference type="RefSeq" id="WP_244489458.1">
    <property type="nucleotide sequence ID" value="NZ_FQZC01000005.1"/>
</dbReference>
<gene>
    <name evidence="3" type="ORF">SAMN02745911_3704</name>
</gene>
<dbReference type="EMBL" id="FQZC01000005">
    <property type="protein sequence ID" value="SHJ92481.1"/>
    <property type="molecule type" value="Genomic_DNA"/>
</dbReference>
<evidence type="ECO:0000259" key="2">
    <source>
        <dbReference type="Pfam" id="PF01636"/>
    </source>
</evidence>
<sequence length="363" mass="38690">MSAPIGPVVGTAPALAGQAPGPRTGAYFRAGAAALTNLPSVFDARILAELLDRHYGLSGAIEPLSSEVEHTAEVTLADGTRLILKTARQPEAVPSFRFQSAAMAALEGADGFLAPRLLRTLRGASMFEEAGVSGYLQTRLDGVPLYRERRTPDLLRRTGRALGCLDRALAAHDLPAADRPVLWHVGCWSHLIRLRTYLPQGPVSQTVARAMETYVDRVEPALVDLAWQVAHNDPSPFNTLASDEGIAFIDFGDGVFGPRIQDLAVAASHLVSDPALPLGGAEHLIAGYHSVLPLSALEAQLLVGLMTARQGALILINYWRSHLFPADAAYINKNVGRAEAGLAILDRLSPIEGEAAVRAALET</sequence>
<evidence type="ECO:0000313" key="4">
    <source>
        <dbReference type="Proteomes" id="UP000184290"/>
    </source>
</evidence>
<comment type="similarity">
    <text evidence="1">Belongs to the pseudomonas-type ThrB family.</text>
</comment>
<dbReference type="InterPro" id="IPR050249">
    <property type="entry name" value="Pseudomonas-type_ThrB"/>
</dbReference>
<dbReference type="PANTHER" id="PTHR21064">
    <property type="entry name" value="AMINOGLYCOSIDE PHOSPHOTRANSFERASE DOMAIN-CONTAINING PROTEIN-RELATED"/>
    <property type="match status" value="1"/>
</dbReference>
<keyword evidence="3" id="KW-0418">Kinase</keyword>
<keyword evidence="3" id="KW-0808">Transferase</keyword>
<proteinExistence type="inferred from homology"/>
<accession>A0ABY1IQZ8</accession>
<keyword evidence="4" id="KW-1185">Reference proteome</keyword>
<comment type="caution">
    <text evidence="3">The sequence shown here is derived from an EMBL/GenBank/DDBJ whole genome shotgun (WGS) entry which is preliminary data.</text>
</comment>
<dbReference type="PANTHER" id="PTHR21064:SF6">
    <property type="entry name" value="AMINOGLYCOSIDE PHOSPHOTRANSFERASE DOMAIN-CONTAINING PROTEIN"/>
    <property type="match status" value="1"/>
</dbReference>
<protein>
    <submittedName>
        <fullName evidence="3">Ser/Thr protein kinase RdoA involved in Cpx stress response, MazF antagonist</fullName>
    </submittedName>
</protein>
<dbReference type="Gene3D" id="3.90.1200.10">
    <property type="match status" value="1"/>
</dbReference>
<feature type="domain" description="Aminoglycoside phosphotransferase" evidence="2">
    <location>
        <begin position="61"/>
        <end position="280"/>
    </location>
</feature>
<dbReference type="Proteomes" id="UP000184290">
    <property type="component" value="Unassembled WGS sequence"/>
</dbReference>
<dbReference type="GO" id="GO:0016301">
    <property type="term" value="F:kinase activity"/>
    <property type="evidence" value="ECO:0007669"/>
    <property type="project" value="UniProtKB-KW"/>
</dbReference>
<dbReference type="SUPFAM" id="SSF56112">
    <property type="entry name" value="Protein kinase-like (PK-like)"/>
    <property type="match status" value="1"/>
</dbReference>
<dbReference type="InterPro" id="IPR011009">
    <property type="entry name" value="Kinase-like_dom_sf"/>
</dbReference>
<evidence type="ECO:0000313" key="3">
    <source>
        <dbReference type="EMBL" id="SHJ92481.1"/>
    </source>
</evidence>
<name>A0ABY1IQZ8_9HYPH</name>
<dbReference type="Pfam" id="PF01636">
    <property type="entry name" value="APH"/>
    <property type="match status" value="1"/>
</dbReference>